<feature type="transmembrane region" description="Helical" evidence="1">
    <location>
        <begin position="32"/>
        <end position="51"/>
    </location>
</feature>
<name>A0ABW0U7A7_9BACI</name>
<proteinExistence type="predicted"/>
<keyword evidence="1" id="KW-0812">Transmembrane</keyword>
<gene>
    <name evidence="2" type="ORF">ACFPTR_06245</name>
</gene>
<comment type="caution">
    <text evidence="2">The sequence shown here is derived from an EMBL/GenBank/DDBJ whole genome shotgun (WGS) entry which is preliminary data.</text>
</comment>
<sequence length="75" mass="8286">MDLTVFLIGTAFFAGGFFFLLFSLVRKRKLTIPFTLMGIGVVICFIGLILASPLQEDEPSTFNQSHLPPAIHKNS</sequence>
<keyword evidence="1" id="KW-1133">Transmembrane helix</keyword>
<organism evidence="2 3">
    <name type="scientific">Aliibacillus thermotolerans</name>
    <dbReference type="NCBI Taxonomy" id="1834418"/>
    <lineage>
        <taxon>Bacteria</taxon>
        <taxon>Bacillati</taxon>
        <taxon>Bacillota</taxon>
        <taxon>Bacilli</taxon>
        <taxon>Bacillales</taxon>
        <taxon>Bacillaceae</taxon>
        <taxon>Aliibacillus</taxon>
    </lineage>
</organism>
<keyword evidence="1" id="KW-0472">Membrane</keyword>
<dbReference type="EMBL" id="JBHSPF010000023">
    <property type="protein sequence ID" value="MFC5628496.1"/>
    <property type="molecule type" value="Genomic_DNA"/>
</dbReference>
<evidence type="ECO:0000313" key="3">
    <source>
        <dbReference type="Proteomes" id="UP001596143"/>
    </source>
</evidence>
<accession>A0ABW0U7A7</accession>
<protein>
    <submittedName>
        <fullName evidence="2">Uncharacterized protein</fullName>
    </submittedName>
</protein>
<evidence type="ECO:0000313" key="2">
    <source>
        <dbReference type="EMBL" id="MFC5628496.1"/>
    </source>
</evidence>
<feature type="transmembrane region" description="Helical" evidence="1">
    <location>
        <begin position="6"/>
        <end position="25"/>
    </location>
</feature>
<dbReference type="Proteomes" id="UP001596143">
    <property type="component" value="Unassembled WGS sequence"/>
</dbReference>
<dbReference type="RefSeq" id="WP_270896741.1">
    <property type="nucleotide sequence ID" value="NZ_JBHSPF010000023.1"/>
</dbReference>
<keyword evidence="3" id="KW-1185">Reference proteome</keyword>
<reference evidence="3" key="1">
    <citation type="journal article" date="2019" name="Int. J. Syst. Evol. Microbiol.">
        <title>The Global Catalogue of Microorganisms (GCM) 10K type strain sequencing project: providing services to taxonomists for standard genome sequencing and annotation.</title>
        <authorList>
            <consortium name="The Broad Institute Genomics Platform"/>
            <consortium name="The Broad Institute Genome Sequencing Center for Infectious Disease"/>
            <person name="Wu L."/>
            <person name="Ma J."/>
        </authorList>
    </citation>
    <scope>NUCLEOTIDE SEQUENCE [LARGE SCALE GENOMIC DNA]</scope>
    <source>
        <strain evidence="3">CGMCC 1.15790</strain>
    </source>
</reference>
<evidence type="ECO:0000256" key="1">
    <source>
        <dbReference type="SAM" id="Phobius"/>
    </source>
</evidence>